<dbReference type="Pfam" id="PF12855">
    <property type="entry name" value="Ecl1"/>
    <property type="match status" value="1"/>
</dbReference>
<reference evidence="2" key="2">
    <citation type="journal article" date="2022" name="Microbiol. Resour. Announc.">
        <title>Whole-Genome Sequence of Entomortierella parvispora E1425, a Mucoromycotan Fungus Associated with Burkholderiaceae-Related Endosymbiotic Bacteria.</title>
        <authorList>
            <person name="Herlambang A."/>
            <person name="Guo Y."/>
            <person name="Takashima Y."/>
            <person name="Narisawa K."/>
            <person name="Ohta H."/>
            <person name="Nishizawa T."/>
        </authorList>
    </citation>
    <scope>NUCLEOTIDE SEQUENCE</scope>
    <source>
        <strain evidence="2">E1425</strain>
    </source>
</reference>
<gene>
    <name evidence="2" type="ORF">EMPS_06679</name>
</gene>
<dbReference type="OrthoDB" id="2384637at2759"/>
<evidence type="ECO:0000313" key="3">
    <source>
        <dbReference type="Proteomes" id="UP000827284"/>
    </source>
</evidence>
<dbReference type="AlphaFoldDB" id="A0A9P3LXG5"/>
<reference evidence="2" key="1">
    <citation type="submission" date="2021-11" db="EMBL/GenBank/DDBJ databases">
        <authorList>
            <person name="Herlambang A."/>
            <person name="Guo Y."/>
            <person name="Takashima Y."/>
            <person name="Nishizawa T."/>
        </authorList>
    </citation>
    <scope>NUCLEOTIDE SEQUENCE</scope>
    <source>
        <strain evidence="2">E1425</strain>
    </source>
</reference>
<organism evidence="2 3">
    <name type="scientific">Entomortierella parvispora</name>
    <dbReference type="NCBI Taxonomy" id="205924"/>
    <lineage>
        <taxon>Eukaryota</taxon>
        <taxon>Fungi</taxon>
        <taxon>Fungi incertae sedis</taxon>
        <taxon>Mucoromycota</taxon>
        <taxon>Mortierellomycotina</taxon>
        <taxon>Mortierellomycetes</taxon>
        <taxon>Mortierellales</taxon>
        <taxon>Mortierellaceae</taxon>
        <taxon>Entomortierella</taxon>
    </lineage>
</organism>
<dbReference type="EMBL" id="BQFW01000008">
    <property type="protein sequence ID" value="GJJ74321.1"/>
    <property type="molecule type" value="Genomic_DNA"/>
</dbReference>
<accession>A0A9P3LXG5</accession>
<name>A0A9P3LXG5_9FUNG</name>
<feature type="compositionally biased region" description="Low complexity" evidence="1">
    <location>
        <begin position="132"/>
        <end position="142"/>
    </location>
</feature>
<evidence type="ECO:0000313" key="2">
    <source>
        <dbReference type="EMBL" id="GJJ74321.1"/>
    </source>
</evidence>
<comment type="caution">
    <text evidence="2">The sequence shown here is derived from an EMBL/GenBank/DDBJ whole genome shotgun (WGS) entry which is preliminary data.</text>
</comment>
<sequence>MDLNWCPVCEQHIPLAWEASLYCSDRCKKADAMATHPTLGYAYPADLQTFPRAKTAASSPLSSPTLTSFNSSSAVYPSPPTSPSTNYLYHKTTSGRISPPAFSLGHPATTTTISNQNYLDLRRKSSTGPQYSTNISTTTSNSKKGGYFW</sequence>
<dbReference type="Proteomes" id="UP000827284">
    <property type="component" value="Unassembled WGS sequence"/>
</dbReference>
<proteinExistence type="predicted"/>
<dbReference type="InterPro" id="IPR024368">
    <property type="entry name" value="Ecl1/2/3"/>
</dbReference>
<feature type="region of interest" description="Disordered" evidence="1">
    <location>
        <begin position="123"/>
        <end position="149"/>
    </location>
</feature>
<evidence type="ECO:0000256" key="1">
    <source>
        <dbReference type="SAM" id="MobiDB-lite"/>
    </source>
</evidence>
<protein>
    <submittedName>
        <fullName evidence="2">Uncharacterized protein</fullName>
    </submittedName>
</protein>
<keyword evidence="3" id="KW-1185">Reference proteome</keyword>